<reference evidence="3" key="3">
    <citation type="submission" date="2015-11" db="EMBL/GenBank/DDBJ databases">
        <authorList>
            <person name="Zhang Y."/>
            <person name="Guo Z."/>
        </authorList>
    </citation>
    <scope>NUCLEOTIDE SEQUENCE</scope>
    <source>
        <strain evidence="3">1</strain>
    </source>
</reference>
<accession>A0A099UF18</accession>
<gene>
    <name evidence="3" type="ORF">BN2458_PEG0492</name>
    <name evidence="4" type="ORF">LS75_000770</name>
</gene>
<name>A0A099UF18_9HELI</name>
<dbReference type="PATRIC" id="fig|76936.10.peg.480"/>
<dbReference type="Proteomes" id="UP000064525">
    <property type="component" value="Chromosome I"/>
</dbReference>
<reference evidence="4 5" key="1">
    <citation type="journal article" date="2014" name="Genome Announc.">
        <title>Draft genome sequences of eight enterohepatic helicobacter species isolated from both laboratory and wild rodents.</title>
        <authorList>
            <person name="Sheh A."/>
            <person name="Shen Z."/>
            <person name="Fox J.G."/>
        </authorList>
    </citation>
    <scope>NUCLEOTIDE SEQUENCE [LARGE SCALE GENOMIC DNA]</scope>
    <source>
        <strain evidence="4 5">MIT 98-6810</strain>
    </source>
</reference>
<dbReference type="KEGG" id="hty:BN2458_PEG0492"/>
<organism evidence="3 6">
    <name type="scientific">Helicobacter typhlonius</name>
    <dbReference type="NCBI Taxonomy" id="76936"/>
    <lineage>
        <taxon>Bacteria</taxon>
        <taxon>Pseudomonadati</taxon>
        <taxon>Campylobacterota</taxon>
        <taxon>Epsilonproteobacteria</taxon>
        <taxon>Campylobacterales</taxon>
        <taxon>Helicobacteraceae</taxon>
        <taxon>Helicobacter</taxon>
    </lineage>
</organism>
<reference evidence="6" key="2">
    <citation type="submission" date="2015-11" db="EMBL/GenBank/DDBJ databases">
        <authorList>
            <person name="Anvar S.Y."/>
        </authorList>
    </citation>
    <scope>NUCLEOTIDE SEQUENCE [LARGE SCALE GENOMIC DNA]</scope>
</reference>
<evidence type="ECO:0000313" key="6">
    <source>
        <dbReference type="Proteomes" id="UP000064525"/>
    </source>
</evidence>
<dbReference type="InterPro" id="IPR038157">
    <property type="entry name" value="FeoA_core_dom"/>
</dbReference>
<evidence type="ECO:0000313" key="3">
    <source>
        <dbReference type="EMBL" id="CUU39378.1"/>
    </source>
</evidence>
<sequence>MTLYDCSVGQKCKIVSSSTQDEALRDRFMSFGIVKGKMCQVMSHSIKRMAVAVLIDGTQVALRDSEAKMIVVEPL</sequence>
<protein>
    <submittedName>
        <fullName evidence="4">Ferrous iron transport protein A</fullName>
    </submittedName>
</protein>
<evidence type="ECO:0000259" key="2">
    <source>
        <dbReference type="SMART" id="SM00899"/>
    </source>
</evidence>
<dbReference type="SMART" id="SM00899">
    <property type="entry name" value="FeoA"/>
    <property type="match status" value="1"/>
</dbReference>
<dbReference type="InterPro" id="IPR007167">
    <property type="entry name" value="Fe-transptr_FeoA-like"/>
</dbReference>
<proteinExistence type="predicted"/>
<keyword evidence="1" id="KW-0408">Iron</keyword>
<dbReference type="STRING" id="76936.BN2458_PEG0492"/>
<dbReference type="GeneID" id="78150797"/>
<dbReference type="GO" id="GO:0046914">
    <property type="term" value="F:transition metal ion binding"/>
    <property type="evidence" value="ECO:0007669"/>
    <property type="project" value="InterPro"/>
</dbReference>
<dbReference type="AlphaFoldDB" id="A0A099UF18"/>
<dbReference type="InterPro" id="IPR008988">
    <property type="entry name" value="Transcriptional_repressor_C"/>
</dbReference>
<dbReference type="Proteomes" id="UP000029925">
    <property type="component" value="Unassembled WGS sequence"/>
</dbReference>
<dbReference type="EMBL" id="JRPF02000001">
    <property type="protein sequence ID" value="TLD79506.1"/>
    <property type="molecule type" value="Genomic_DNA"/>
</dbReference>
<evidence type="ECO:0000313" key="5">
    <source>
        <dbReference type="Proteomes" id="UP000029925"/>
    </source>
</evidence>
<dbReference type="Pfam" id="PF04023">
    <property type="entry name" value="FeoA"/>
    <property type="match status" value="1"/>
</dbReference>
<evidence type="ECO:0000313" key="4">
    <source>
        <dbReference type="EMBL" id="TLD79506.1"/>
    </source>
</evidence>
<feature type="domain" description="Ferrous iron transporter FeoA-like" evidence="2">
    <location>
        <begin position="1"/>
        <end position="74"/>
    </location>
</feature>
<dbReference type="RefSeq" id="WP_034325554.1">
    <property type="nucleotide sequence ID" value="NZ_CAJTQN010000006.1"/>
</dbReference>
<keyword evidence="5" id="KW-1185">Reference proteome</keyword>
<dbReference type="Gene3D" id="2.30.30.90">
    <property type="match status" value="1"/>
</dbReference>
<evidence type="ECO:0000256" key="1">
    <source>
        <dbReference type="ARBA" id="ARBA00023004"/>
    </source>
</evidence>
<dbReference type="OrthoDB" id="5334830at2"/>
<dbReference type="EMBL" id="LN907858">
    <property type="protein sequence ID" value="CUU39378.1"/>
    <property type="molecule type" value="Genomic_DNA"/>
</dbReference>
<dbReference type="SUPFAM" id="SSF50037">
    <property type="entry name" value="C-terminal domain of transcriptional repressors"/>
    <property type="match status" value="1"/>
</dbReference>